<organism evidence="8 9">
    <name type="scientific">Acanthamoeba castellanii (strain ATCC 30010 / Neff)</name>
    <dbReference type="NCBI Taxonomy" id="1257118"/>
    <lineage>
        <taxon>Eukaryota</taxon>
        <taxon>Amoebozoa</taxon>
        <taxon>Discosea</taxon>
        <taxon>Longamoebia</taxon>
        <taxon>Centramoebida</taxon>
        <taxon>Acanthamoebidae</taxon>
        <taxon>Acanthamoeba</taxon>
    </lineage>
</organism>
<evidence type="ECO:0000259" key="6">
    <source>
        <dbReference type="PROSITE" id="PS50105"/>
    </source>
</evidence>
<dbReference type="SMART" id="SM00091">
    <property type="entry name" value="PAS"/>
    <property type="match status" value="3"/>
</dbReference>
<protein>
    <submittedName>
        <fullName evidence="8">PAS domain Sbox domain containing protein</fullName>
    </submittedName>
</protein>
<dbReference type="GO" id="GO:0005524">
    <property type="term" value="F:ATP binding"/>
    <property type="evidence" value="ECO:0007669"/>
    <property type="project" value="UniProtKB-KW"/>
</dbReference>
<evidence type="ECO:0000313" key="8">
    <source>
        <dbReference type="EMBL" id="ELR12661.1"/>
    </source>
</evidence>
<dbReference type="SUPFAM" id="SSF54277">
    <property type="entry name" value="CAD &amp; PB1 domains"/>
    <property type="match status" value="1"/>
</dbReference>
<accession>L8GKF5</accession>
<keyword evidence="1" id="KW-0808">Transferase</keyword>
<dbReference type="InterPro" id="IPR001660">
    <property type="entry name" value="SAM"/>
</dbReference>
<evidence type="ECO:0000256" key="4">
    <source>
        <dbReference type="ARBA" id="ARBA00022840"/>
    </source>
</evidence>
<dbReference type="InterPro" id="IPR013761">
    <property type="entry name" value="SAM/pointed_sf"/>
</dbReference>
<dbReference type="InterPro" id="IPR013767">
    <property type="entry name" value="PAS_fold"/>
</dbReference>
<dbReference type="SUPFAM" id="SSF47769">
    <property type="entry name" value="SAM/Pointed domain"/>
    <property type="match status" value="1"/>
</dbReference>
<reference evidence="8 9" key="1">
    <citation type="journal article" date="2013" name="Genome Biol.">
        <title>Genome of Acanthamoeba castellanii highlights extensive lateral gene transfer and early evolution of tyrosine kinase signaling.</title>
        <authorList>
            <person name="Clarke M."/>
            <person name="Lohan A.J."/>
            <person name="Liu B."/>
            <person name="Lagkouvardos I."/>
            <person name="Roy S."/>
            <person name="Zafar N."/>
            <person name="Bertelli C."/>
            <person name="Schilde C."/>
            <person name="Kianianmomeni A."/>
            <person name="Burglin T.R."/>
            <person name="Frech C."/>
            <person name="Turcotte B."/>
            <person name="Kopec K.O."/>
            <person name="Synnott J.M."/>
            <person name="Choo C."/>
            <person name="Paponov I."/>
            <person name="Finkler A."/>
            <person name="Soon Heng Tan C."/>
            <person name="Hutchins A.P."/>
            <person name="Weinmeier T."/>
            <person name="Rattei T."/>
            <person name="Chu J.S."/>
            <person name="Gimenez G."/>
            <person name="Irimia M."/>
            <person name="Rigden D.J."/>
            <person name="Fitzpatrick D.A."/>
            <person name="Lorenzo-Morales J."/>
            <person name="Bateman A."/>
            <person name="Chiu C.H."/>
            <person name="Tang P."/>
            <person name="Hegemann P."/>
            <person name="Fromm H."/>
            <person name="Raoult D."/>
            <person name="Greub G."/>
            <person name="Miranda-Saavedra D."/>
            <person name="Chen N."/>
            <person name="Nash P."/>
            <person name="Ginger M.L."/>
            <person name="Horn M."/>
            <person name="Schaap P."/>
            <person name="Caler L."/>
            <person name="Loftus B."/>
        </authorList>
    </citation>
    <scope>NUCLEOTIDE SEQUENCE [LARGE SCALE GENOMIC DNA]</scope>
    <source>
        <strain evidence="8 9">Neff</strain>
    </source>
</reference>
<keyword evidence="9" id="KW-1185">Reference proteome</keyword>
<feature type="region of interest" description="Disordered" evidence="5">
    <location>
        <begin position="1"/>
        <end position="40"/>
    </location>
</feature>
<dbReference type="Gene3D" id="3.10.20.90">
    <property type="entry name" value="Phosphatidylinositol 3-kinase Catalytic Subunit, Chain A, domain 1"/>
    <property type="match status" value="1"/>
</dbReference>
<dbReference type="SUPFAM" id="SSF55785">
    <property type="entry name" value="PYP-like sensor domain (PAS domain)"/>
    <property type="match status" value="3"/>
</dbReference>
<gene>
    <name evidence="8" type="ORF">ACA1_091710</name>
</gene>
<dbReference type="AlphaFoldDB" id="L8GKF5"/>
<feature type="domain" description="PAS" evidence="7">
    <location>
        <begin position="421"/>
        <end position="491"/>
    </location>
</feature>
<dbReference type="FunFam" id="3.30.450.20:FF:000060">
    <property type="entry name" value="Sensor protein FixL"/>
    <property type="match status" value="2"/>
</dbReference>
<dbReference type="InterPro" id="IPR052994">
    <property type="entry name" value="Tiny_macrocysts_regulators"/>
</dbReference>
<dbReference type="SMART" id="SM00666">
    <property type="entry name" value="PB1"/>
    <property type="match status" value="1"/>
</dbReference>
<sequence>MKALRGKGKETKSAKSTSTSVPKRWSGQFSNVSTSSDGGTPLTLDGLLEHERAMDNSKCSTAYGLSRLKRTDPSEWTVSDVGVWLDWLSLSEYRAEFMKNAVSGAELKELDNADFISLGINKVGHRKKLERRVKMLQHGLDPMGEDDDGNSSHSSSHSSIQSSHSTNSKASHKVDPPSSASASVASEGYQAKLKKDKITLKCVFKDDISLLHVSPLVEFAELGKKIKKEYGRMMEIKYKDAEGDLIRVKTTKGLRSAIKNWSGEGSLKLLLSEKKKKITKRNADIMDTMIDAVITIDPKGKILVFNKKAEEIFGYRKKQVLKKNVNMLMPPDVALSHDGYLKTYKRTKKRHIIGIGRQVNARHSDGHEFPIHLSISESKTNDDTLFTATIRLITAEATREAAAVESASTSTAGGVSTASPSDMAMFGLLDCLLDSTVVINQNGIIKFWNKAASERLGFSKEEVVGKNIKMCMPASIADKHDGYIQRYMATGEGKVVGVGRNVVAQKKNGEIVPVHLSLTEQQIGPDQRYFTGVMRAVEEELEQKKTVLQQEREVMDGLAVPAMISDETGKIHGFNSALTGLLGYNLIDVIGRSRVMLMPADTAKEHEGFIQGFLKSGDAGVLREGRDLVCVHKDGSMLPLHLSVNAKKDGPKYLFTTIFQKM</sequence>
<dbReference type="PANTHER" id="PTHR31600:SF2">
    <property type="entry name" value="GAMETE ENRICHED GENE 10 PROTEIN-RELATED"/>
    <property type="match status" value="1"/>
</dbReference>
<dbReference type="InterPro" id="IPR000270">
    <property type="entry name" value="PB1_dom"/>
</dbReference>
<dbReference type="OrthoDB" id="60033at2759"/>
<dbReference type="Gene3D" id="1.10.150.50">
    <property type="entry name" value="Transcription Factor, Ets-1"/>
    <property type="match status" value="1"/>
</dbReference>
<feature type="domain" description="PAS" evidence="7">
    <location>
        <begin position="278"/>
        <end position="332"/>
    </location>
</feature>
<keyword evidence="4" id="KW-0067">ATP-binding</keyword>
<dbReference type="GeneID" id="14913554"/>
<evidence type="ECO:0000256" key="1">
    <source>
        <dbReference type="ARBA" id="ARBA00022679"/>
    </source>
</evidence>
<evidence type="ECO:0000313" key="9">
    <source>
        <dbReference type="Proteomes" id="UP000011083"/>
    </source>
</evidence>
<dbReference type="VEuPathDB" id="AmoebaDB:ACA1_091710"/>
<proteinExistence type="predicted"/>
<dbReference type="GO" id="GO:0006355">
    <property type="term" value="P:regulation of DNA-templated transcription"/>
    <property type="evidence" value="ECO:0007669"/>
    <property type="project" value="InterPro"/>
</dbReference>
<evidence type="ECO:0000256" key="2">
    <source>
        <dbReference type="ARBA" id="ARBA00022741"/>
    </source>
</evidence>
<dbReference type="CDD" id="cd00130">
    <property type="entry name" value="PAS"/>
    <property type="match status" value="3"/>
</dbReference>
<feature type="domain" description="PAS" evidence="7">
    <location>
        <begin position="547"/>
        <end position="617"/>
    </location>
</feature>
<dbReference type="KEGG" id="acan:ACA1_091710"/>
<dbReference type="Pfam" id="PF00989">
    <property type="entry name" value="PAS"/>
    <property type="match status" value="1"/>
</dbReference>
<feature type="compositionally biased region" description="Polar residues" evidence="5">
    <location>
        <begin position="27"/>
        <end position="36"/>
    </location>
</feature>
<dbReference type="SMART" id="SM00454">
    <property type="entry name" value="SAM"/>
    <property type="match status" value="1"/>
</dbReference>
<evidence type="ECO:0000259" key="7">
    <source>
        <dbReference type="PROSITE" id="PS50112"/>
    </source>
</evidence>
<dbReference type="PROSITE" id="PS50112">
    <property type="entry name" value="PAS"/>
    <property type="match status" value="3"/>
</dbReference>
<dbReference type="Pfam" id="PF00536">
    <property type="entry name" value="SAM_1"/>
    <property type="match status" value="1"/>
</dbReference>
<evidence type="ECO:0000256" key="3">
    <source>
        <dbReference type="ARBA" id="ARBA00022777"/>
    </source>
</evidence>
<dbReference type="PANTHER" id="PTHR31600">
    <property type="entry name" value="TINY MACROCYSTS PROTEIN B-RELATED"/>
    <property type="match status" value="1"/>
</dbReference>
<name>L8GKF5_ACACF</name>
<dbReference type="RefSeq" id="XP_004334674.1">
    <property type="nucleotide sequence ID" value="XM_004334626.1"/>
</dbReference>
<dbReference type="NCBIfam" id="TIGR00229">
    <property type="entry name" value="sensory_box"/>
    <property type="match status" value="3"/>
</dbReference>
<dbReference type="Gene3D" id="3.30.450.20">
    <property type="entry name" value="PAS domain"/>
    <property type="match status" value="3"/>
</dbReference>
<evidence type="ECO:0000256" key="5">
    <source>
        <dbReference type="SAM" id="MobiDB-lite"/>
    </source>
</evidence>
<dbReference type="Proteomes" id="UP000011083">
    <property type="component" value="Unassembled WGS sequence"/>
</dbReference>
<feature type="domain" description="SAM" evidence="6">
    <location>
        <begin position="76"/>
        <end position="139"/>
    </location>
</feature>
<dbReference type="EMBL" id="KB008103">
    <property type="protein sequence ID" value="ELR12661.1"/>
    <property type="molecule type" value="Genomic_DNA"/>
</dbReference>
<feature type="compositionally biased region" description="Low complexity" evidence="5">
    <location>
        <begin position="151"/>
        <end position="165"/>
    </location>
</feature>
<feature type="region of interest" description="Disordered" evidence="5">
    <location>
        <begin position="139"/>
        <end position="183"/>
    </location>
</feature>
<dbReference type="Pfam" id="PF13426">
    <property type="entry name" value="PAS_9"/>
    <property type="match status" value="2"/>
</dbReference>
<dbReference type="Pfam" id="PF00564">
    <property type="entry name" value="PB1"/>
    <property type="match status" value="1"/>
</dbReference>
<dbReference type="STRING" id="1257118.L8GKF5"/>
<dbReference type="InterPro" id="IPR000014">
    <property type="entry name" value="PAS"/>
</dbReference>
<keyword evidence="3" id="KW-0418">Kinase</keyword>
<dbReference type="PROSITE" id="PS50105">
    <property type="entry name" value="SAM_DOMAIN"/>
    <property type="match status" value="1"/>
</dbReference>
<dbReference type="InterPro" id="IPR035965">
    <property type="entry name" value="PAS-like_dom_sf"/>
</dbReference>
<keyword evidence="2" id="KW-0547">Nucleotide-binding</keyword>
<dbReference type="GO" id="GO:0016301">
    <property type="term" value="F:kinase activity"/>
    <property type="evidence" value="ECO:0007669"/>
    <property type="project" value="UniProtKB-KW"/>
</dbReference>